<accession>A0A9P8Q413</accession>
<reference evidence="4" key="2">
    <citation type="submission" date="2021-01" db="EMBL/GenBank/DDBJ databases">
        <authorList>
            <person name="Schikora-Tamarit M.A."/>
        </authorList>
    </citation>
    <scope>NUCLEOTIDE SEQUENCE</scope>
    <source>
        <strain evidence="4">CBS2887</strain>
    </source>
</reference>
<dbReference type="PANTHER" id="PTHR21500">
    <property type="entry name" value="TUBULIN-SPECIFIC CHAPERONE A"/>
    <property type="match status" value="1"/>
</dbReference>
<organism evidence="4 5">
    <name type="scientific">Wickerhamomyces pijperi</name>
    <name type="common">Yeast</name>
    <name type="synonym">Pichia pijperi</name>
    <dbReference type="NCBI Taxonomy" id="599730"/>
    <lineage>
        <taxon>Eukaryota</taxon>
        <taxon>Fungi</taxon>
        <taxon>Dikarya</taxon>
        <taxon>Ascomycota</taxon>
        <taxon>Saccharomycotina</taxon>
        <taxon>Saccharomycetes</taxon>
        <taxon>Phaffomycetales</taxon>
        <taxon>Wickerhamomycetaceae</taxon>
        <taxon>Wickerhamomyces</taxon>
    </lineage>
</organism>
<dbReference type="GO" id="GO:0007023">
    <property type="term" value="P:post-chaperonin tubulin folding pathway"/>
    <property type="evidence" value="ECO:0007669"/>
    <property type="project" value="UniProtKB-UniRule"/>
</dbReference>
<keyword evidence="2 3" id="KW-0143">Chaperone</keyword>
<dbReference type="AlphaFoldDB" id="A0A9P8Q413"/>
<name>A0A9P8Q413_WICPI</name>
<dbReference type="Pfam" id="PF02970">
    <property type="entry name" value="TBCA"/>
    <property type="match status" value="1"/>
</dbReference>
<comment type="subunit">
    <text evidence="3">Supercomplex made of cofactors A to E. Cofactors A and D function by capturing and stabilizing tubulin in a quasi-native conformation. Cofactor E binds to the cofactor D-tubulin complex; interaction with cofactor C then causes the release of tubulin polypeptides that are committed to the native state.</text>
</comment>
<dbReference type="GO" id="GO:0005874">
    <property type="term" value="C:microtubule"/>
    <property type="evidence" value="ECO:0007669"/>
    <property type="project" value="UniProtKB-KW"/>
</dbReference>
<dbReference type="Gene3D" id="1.20.58.90">
    <property type="match status" value="1"/>
</dbReference>
<keyword evidence="3" id="KW-0206">Cytoskeleton</keyword>
<dbReference type="InterPro" id="IPR036126">
    <property type="entry name" value="TBCA_sf"/>
</dbReference>
<sequence length="104" mass="12316">MAPTQLEIRTRALGRLVKEYYLYQEELLAQQNHVRLLKSQNHDEYEIRKQEEVEVDTKRVMIEVSKKINELYLVLADVVNQLDTIPTDTRENMERAKMVGLQTI</sequence>
<evidence type="ECO:0000256" key="2">
    <source>
        <dbReference type="ARBA" id="ARBA00023186"/>
    </source>
</evidence>
<dbReference type="EMBL" id="JAEUBG010003481">
    <property type="protein sequence ID" value="KAH3682722.1"/>
    <property type="molecule type" value="Genomic_DNA"/>
</dbReference>
<evidence type="ECO:0000256" key="1">
    <source>
        <dbReference type="ARBA" id="ARBA00006806"/>
    </source>
</evidence>
<evidence type="ECO:0000256" key="3">
    <source>
        <dbReference type="RuleBase" id="RU364030"/>
    </source>
</evidence>
<evidence type="ECO:0000313" key="5">
    <source>
        <dbReference type="Proteomes" id="UP000774326"/>
    </source>
</evidence>
<dbReference type="GO" id="GO:0007021">
    <property type="term" value="P:tubulin complex assembly"/>
    <property type="evidence" value="ECO:0007669"/>
    <property type="project" value="UniProtKB-UniRule"/>
</dbReference>
<comment type="subcellular location">
    <subcellularLocation>
        <location evidence="3">Cytoplasm</location>
        <location evidence="3">Cytoskeleton</location>
    </subcellularLocation>
</comment>
<reference evidence="4" key="1">
    <citation type="journal article" date="2021" name="Open Biol.">
        <title>Shared evolutionary footprints suggest mitochondrial oxidative damage underlies multiple complex I losses in fungi.</title>
        <authorList>
            <person name="Schikora-Tamarit M.A."/>
            <person name="Marcet-Houben M."/>
            <person name="Nosek J."/>
            <person name="Gabaldon T."/>
        </authorList>
    </citation>
    <scope>NUCLEOTIDE SEQUENCE</scope>
    <source>
        <strain evidence="4">CBS2887</strain>
    </source>
</reference>
<keyword evidence="5" id="KW-1185">Reference proteome</keyword>
<comment type="caution">
    <text evidence="4">The sequence shown here is derived from an EMBL/GenBank/DDBJ whole genome shotgun (WGS) entry which is preliminary data.</text>
</comment>
<comment type="similarity">
    <text evidence="1 3">Belongs to the TBCA family.</text>
</comment>
<gene>
    <name evidence="4" type="ORF">WICPIJ_006312</name>
</gene>
<evidence type="ECO:0000313" key="4">
    <source>
        <dbReference type="EMBL" id="KAH3682722.1"/>
    </source>
</evidence>
<proteinExistence type="inferred from homology"/>
<dbReference type="InterPro" id="IPR004226">
    <property type="entry name" value="TBCA"/>
</dbReference>
<dbReference type="OrthoDB" id="296187at2759"/>
<keyword evidence="3" id="KW-0493">Microtubule</keyword>
<keyword evidence="3" id="KW-0963">Cytoplasm</keyword>
<protein>
    <recommendedName>
        <fullName evidence="3">Tubulin-specific chaperone A</fullName>
    </recommendedName>
</protein>
<dbReference type="GO" id="GO:0048487">
    <property type="term" value="F:beta-tubulin binding"/>
    <property type="evidence" value="ECO:0007669"/>
    <property type="project" value="InterPro"/>
</dbReference>
<dbReference type="PANTHER" id="PTHR21500:SF0">
    <property type="entry name" value="TUBULIN-SPECIFIC CHAPERONE A"/>
    <property type="match status" value="1"/>
</dbReference>
<dbReference type="GO" id="GO:0005829">
    <property type="term" value="C:cytosol"/>
    <property type="evidence" value="ECO:0007669"/>
    <property type="project" value="TreeGrafter"/>
</dbReference>
<dbReference type="SUPFAM" id="SSF46988">
    <property type="entry name" value="Tubulin chaperone cofactor A"/>
    <property type="match status" value="1"/>
</dbReference>
<dbReference type="Proteomes" id="UP000774326">
    <property type="component" value="Unassembled WGS sequence"/>
</dbReference>